<feature type="domain" description="Death" evidence="2">
    <location>
        <begin position="126"/>
        <end position="191"/>
    </location>
</feature>
<reference evidence="3" key="1">
    <citation type="journal article" date="2018" name="PLoS Negl. Trop. Dis.">
        <title>An insight into the salivary gland and fat body transcriptome of Panstrongylus lignarius (Hemiptera: Heteroptera), the main vector of Chagas disease in Peru.</title>
        <authorList>
            <person name="Nevoa J.C."/>
            <person name="Mendes M.T."/>
            <person name="da Silva M.V."/>
            <person name="Soares S.C."/>
            <person name="Oliveira C.J.F."/>
            <person name="Ribeiro J.M.C."/>
        </authorList>
    </citation>
    <scope>NUCLEOTIDE SEQUENCE</scope>
</reference>
<protein>
    <recommendedName>
        <fullName evidence="2">Death domain-containing protein</fullName>
    </recommendedName>
</protein>
<dbReference type="PROSITE" id="PS50017">
    <property type="entry name" value="DEATH_DOMAIN"/>
    <property type="match status" value="1"/>
</dbReference>
<dbReference type="InterPro" id="IPR000488">
    <property type="entry name" value="Death_dom"/>
</dbReference>
<evidence type="ECO:0000313" key="3">
    <source>
        <dbReference type="EMBL" id="JAW13132.1"/>
    </source>
</evidence>
<dbReference type="AlphaFoldDB" id="A0A224XX75"/>
<evidence type="ECO:0000259" key="2">
    <source>
        <dbReference type="PROSITE" id="PS50017"/>
    </source>
</evidence>
<proteinExistence type="predicted"/>
<dbReference type="GO" id="GO:0007165">
    <property type="term" value="P:signal transduction"/>
    <property type="evidence" value="ECO:0007669"/>
    <property type="project" value="InterPro"/>
</dbReference>
<name>A0A224XX75_9HEMI</name>
<dbReference type="EMBL" id="GFTR01003294">
    <property type="protein sequence ID" value="JAW13132.1"/>
    <property type="molecule type" value="Transcribed_RNA"/>
</dbReference>
<feature type="region of interest" description="Disordered" evidence="1">
    <location>
        <begin position="70"/>
        <end position="89"/>
    </location>
</feature>
<organism evidence="3">
    <name type="scientific">Panstrongylus lignarius</name>
    <dbReference type="NCBI Taxonomy" id="156445"/>
    <lineage>
        <taxon>Eukaryota</taxon>
        <taxon>Metazoa</taxon>
        <taxon>Ecdysozoa</taxon>
        <taxon>Arthropoda</taxon>
        <taxon>Hexapoda</taxon>
        <taxon>Insecta</taxon>
        <taxon>Pterygota</taxon>
        <taxon>Neoptera</taxon>
        <taxon>Paraneoptera</taxon>
        <taxon>Hemiptera</taxon>
        <taxon>Heteroptera</taxon>
        <taxon>Panheteroptera</taxon>
        <taxon>Cimicomorpha</taxon>
        <taxon>Reduviidae</taxon>
        <taxon>Triatominae</taxon>
        <taxon>Panstrongylus</taxon>
    </lineage>
</organism>
<feature type="compositionally biased region" description="Polar residues" evidence="1">
    <location>
        <begin position="25"/>
        <end position="36"/>
    </location>
</feature>
<feature type="region of interest" description="Disordered" evidence="1">
    <location>
        <begin position="1"/>
        <end position="36"/>
    </location>
</feature>
<accession>A0A224XX75</accession>
<sequence>METDAVPEPPRCKKPGNKKKENAKSNVKNDSTENKPQSYQAVQNIYGNVHNFKDCNGGIHIGHVINFKSSKSKKKSSNSNPTKVKSTIHSEFTEPPSHVAAVMTKCLDVLTLKDVEIIGNTVRNTSWDKLAKSIKAHASNVKDGLPQTEAIEKVLCSWIEEHSDSALVAILVQFLWQIHEEEAASLLARLHCTKLIY</sequence>
<evidence type="ECO:0000256" key="1">
    <source>
        <dbReference type="SAM" id="MobiDB-lite"/>
    </source>
</evidence>
<feature type="compositionally biased region" description="Low complexity" evidence="1">
    <location>
        <begin position="77"/>
        <end position="87"/>
    </location>
</feature>